<dbReference type="Proteomes" id="UP001230051">
    <property type="component" value="Unassembled WGS sequence"/>
</dbReference>
<evidence type="ECO:0000313" key="14">
    <source>
        <dbReference type="EMBL" id="KAK1172560.1"/>
    </source>
</evidence>
<keyword evidence="4" id="KW-0677">Repeat</keyword>
<dbReference type="GO" id="GO:0031431">
    <property type="term" value="C:Dbf4-dependent protein kinase complex"/>
    <property type="evidence" value="ECO:0007669"/>
    <property type="project" value="TreeGrafter"/>
</dbReference>
<evidence type="ECO:0000313" key="15">
    <source>
        <dbReference type="Proteomes" id="UP001230051"/>
    </source>
</evidence>
<feature type="region of interest" description="Disordered" evidence="11">
    <location>
        <begin position="98"/>
        <end position="142"/>
    </location>
</feature>
<keyword evidence="2" id="KW-0597">Phosphoprotein</keyword>
<dbReference type="InterPro" id="IPR038545">
    <property type="entry name" value="Znf_DBF_sf"/>
</dbReference>
<dbReference type="GO" id="GO:0043539">
    <property type="term" value="F:protein serine/threonine kinase activator activity"/>
    <property type="evidence" value="ECO:0007669"/>
    <property type="project" value="TreeGrafter"/>
</dbReference>
<keyword evidence="5 10" id="KW-0863">Zinc-finger</keyword>
<dbReference type="InterPro" id="IPR051590">
    <property type="entry name" value="Replication_Regulatory_Kinase"/>
</dbReference>
<keyword evidence="8" id="KW-0131">Cell cycle</keyword>
<evidence type="ECO:0000256" key="7">
    <source>
        <dbReference type="ARBA" id="ARBA00023242"/>
    </source>
</evidence>
<keyword evidence="3" id="KW-0479">Metal-binding</keyword>
<comment type="caution">
    <text evidence="14">The sequence shown here is derived from an EMBL/GenBank/DDBJ whole genome shotgun (WGS) entry which is preliminary data.</text>
</comment>
<evidence type="ECO:0000256" key="2">
    <source>
        <dbReference type="ARBA" id="ARBA00022553"/>
    </source>
</evidence>
<keyword evidence="15" id="KW-1185">Reference proteome</keyword>
<keyword evidence="7" id="KW-0539">Nucleus</keyword>
<accession>A0AAD8GDT1</accession>
<name>A0AAD8GDT1_ACIOX</name>
<evidence type="ECO:0000256" key="11">
    <source>
        <dbReference type="SAM" id="MobiDB-lite"/>
    </source>
</evidence>
<evidence type="ECO:0000256" key="4">
    <source>
        <dbReference type="ARBA" id="ARBA00022737"/>
    </source>
</evidence>
<evidence type="ECO:0000256" key="1">
    <source>
        <dbReference type="ARBA" id="ARBA00004123"/>
    </source>
</evidence>
<dbReference type="PROSITE" id="PS51265">
    <property type="entry name" value="ZF_DBF4"/>
    <property type="match status" value="1"/>
</dbReference>
<organism evidence="14 15">
    <name type="scientific">Acipenser oxyrinchus oxyrinchus</name>
    <dbReference type="NCBI Taxonomy" id="40147"/>
    <lineage>
        <taxon>Eukaryota</taxon>
        <taxon>Metazoa</taxon>
        <taxon>Chordata</taxon>
        <taxon>Craniata</taxon>
        <taxon>Vertebrata</taxon>
        <taxon>Euteleostomi</taxon>
        <taxon>Actinopterygii</taxon>
        <taxon>Chondrostei</taxon>
        <taxon>Acipenseriformes</taxon>
        <taxon>Acipenseridae</taxon>
        <taxon>Acipenser</taxon>
    </lineage>
</organism>
<dbReference type="PROSITE" id="PS50172">
    <property type="entry name" value="BRCT"/>
    <property type="match status" value="1"/>
</dbReference>
<evidence type="ECO:0000259" key="12">
    <source>
        <dbReference type="PROSITE" id="PS50172"/>
    </source>
</evidence>
<dbReference type="GO" id="GO:0003676">
    <property type="term" value="F:nucleic acid binding"/>
    <property type="evidence" value="ECO:0007669"/>
    <property type="project" value="InterPro"/>
</dbReference>
<dbReference type="AlphaFoldDB" id="A0AAD8GDT1"/>
<sequence length="728" mass="81591">MKPGLVSHDAKVKSKAAGIHEKTEKNKGTVKNTGRVAEYSEAKSKPFAGKVFYLDLPYKKAAEALEKDIQGFGGTIERFFSKDIRYLISNKKEAKFAQSLGRNSPVPSPDSANNAGNSSPHPSSRRGSHKGSSHSAVDTALTSRGKSLVKKVIKEQELIPANRILSNALAWGVKILYIDDIKLYIEKKKKELPTLYKDPVLTETAKKTPVEKPAASKVKAERLTKPFLKVEDRSRHYRPVYQVLPNLPEINFNNPVPSCPFDLEKKSKEGDRKDQHEYLLPKSLILYRDQDCGMKLKAKVKVKAQDLKIKKKKGFCECCVMKYEDMNAHIKSERHKVFSTSKEYEVVDKVISQFVCDFVEFKKPKKRVKCSLGASFQTSTAGINIDGRQEIITGIAESKGRHNSLTHEDFCCEDTAGASTLWNHTAESIVTCTADSTVHATSNGQSLDSSILTRVIPEKNIPDTQRSAQFHNTKRSNLLTKKQLNTQKRETNNLISKRQDTVNFQTEKETVLNCGSAYVGKLSEAHVRLCRTDVAFKLNKQAMKRNACESSPKQKHKQDICQNQAKYFKMSTPGLPDTESVESKMQNELFIQCVGDPVQEAVVEGQSANIGYSPSRTLSSPSVKLQRKVKGLKRTKKRNEKQTQHMFSEQKKEHLLRQNGCMLSPATEDLWQLFQTSEDMDCEFAGFSCCTKCEESSSESGPDERQPMHALFSLFTDTASSASTFPGF</sequence>
<evidence type="ECO:0000256" key="10">
    <source>
        <dbReference type="PROSITE-ProRule" id="PRU00600"/>
    </source>
</evidence>
<dbReference type="GO" id="GO:1901987">
    <property type="term" value="P:regulation of cell cycle phase transition"/>
    <property type="evidence" value="ECO:0007669"/>
    <property type="project" value="TreeGrafter"/>
</dbReference>
<comment type="subcellular location">
    <subcellularLocation>
        <location evidence="1">Nucleus</location>
    </subcellularLocation>
</comment>
<feature type="compositionally biased region" description="Basic residues" evidence="11">
    <location>
        <begin position="123"/>
        <end position="132"/>
    </location>
</feature>
<evidence type="ECO:0000259" key="13">
    <source>
        <dbReference type="PROSITE" id="PS51265"/>
    </source>
</evidence>
<gene>
    <name evidence="14" type="ORF">AOXY_G5172</name>
</gene>
<proteinExistence type="predicted"/>
<feature type="domain" description="DBF4-type" evidence="13">
    <location>
        <begin position="309"/>
        <end position="357"/>
    </location>
</feature>
<evidence type="ECO:0000256" key="3">
    <source>
        <dbReference type="ARBA" id="ARBA00022723"/>
    </source>
</evidence>
<evidence type="ECO:0000256" key="6">
    <source>
        <dbReference type="ARBA" id="ARBA00022833"/>
    </source>
</evidence>
<reference evidence="14" key="1">
    <citation type="submission" date="2022-02" db="EMBL/GenBank/DDBJ databases">
        <title>Atlantic sturgeon de novo genome assembly.</title>
        <authorList>
            <person name="Stock M."/>
            <person name="Klopp C."/>
            <person name="Guiguen Y."/>
            <person name="Cabau C."/>
            <person name="Parinello H."/>
            <person name="Santidrian Yebra-Pimentel E."/>
            <person name="Kuhl H."/>
            <person name="Dirks R.P."/>
            <person name="Guessner J."/>
            <person name="Wuertz S."/>
            <person name="Du K."/>
            <person name="Schartl M."/>
        </authorList>
    </citation>
    <scope>NUCLEOTIDE SEQUENCE</scope>
    <source>
        <strain evidence="14">STURGEONOMICS-FGT-2020</strain>
        <tissue evidence="14">Whole blood</tissue>
    </source>
</reference>
<dbReference type="EMBL" id="JAGXEW010000004">
    <property type="protein sequence ID" value="KAK1172560.1"/>
    <property type="molecule type" value="Genomic_DNA"/>
</dbReference>
<dbReference type="Gene3D" id="2.10.50.40">
    <property type="match status" value="1"/>
</dbReference>
<keyword evidence="6" id="KW-0862">Zinc</keyword>
<dbReference type="FunFam" id="6.10.250.3410:FF:000001">
    <property type="entry name" value="Protein DBF4 homolog A"/>
    <property type="match status" value="1"/>
</dbReference>
<dbReference type="SMART" id="SM00586">
    <property type="entry name" value="ZnF_DBF"/>
    <property type="match status" value="1"/>
</dbReference>
<feature type="domain" description="BRCT" evidence="12">
    <location>
        <begin position="42"/>
        <end position="110"/>
    </location>
</feature>
<dbReference type="GO" id="GO:0010571">
    <property type="term" value="P:positive regulation of nuclear cell cycle DNA replication"/>
    <property type="evidence" value="ECO:0007669"/>
    <property type="project" value="TreeGrafter"/>
</dbReference>
<dbReference type="Pfam" id="PF07535">
    <property type="entry name" value="zf-DBF"/>
    <property type="match status" value="1"/>
</dbReference>
<feature type="region of interest" description="Disordered" evidence="11">
    <location>
        <begin position="1"/>
        <end position="31"/>
    </location>
</feature>
<dbReference type="PANTHER" id="PTHR15375">
    <property type="entry name" value="ACTIVATOR OF S-PHASE KINASE-RELATED"/>
    <property type="match status" value="1"/>
</dbReference>
<dbReference type="PANTHER" id="PTHR15375:SF22">
    <property type="entry name" value="PROTEIN DBF4 HOMOLOG A"/>
    <property type="match status" value="1"/>
</dbReference>
<evidence type="ECO:0000256" key="9">
    <source>
        <dbReference type="ARBA" id="ARBA00040397"/>
    </source>
</evidence>
<protein>
    <recommendedName>
        <fullName evidence="9">Protein DBF4 homolog A</fullName>
    </recommendedName>
</protein>
<evidence type="ECO:0000256" key="5">
    <source>
        <dbReference type="ARBA" id="ARBA00022771"/>
    </source>
</evidence>
<feature type="compositionally biased region" description="Basic and acidic residues" evidence="11">
    <location>
        <begin position="8"/>
        <end position="27"/>
    </location>
</feature>
<evidence type="ECO:0000256" key="8">
    <source>
        <dbReference type="ARBA" id="ARBA00023306"/>
    </source>
</evidence>
<dbReference type="GO" id="GO:0008270">
    <property type="term" value="F:zinc ion binding"/>
    <property type="evidence" value="ECO:0007669"/>
    <property type="project" value="UniProtKB-KW"/>
</dbReference>
<dbReference type="InterPro" id="IPR001357">
    <property type="entry name" value="BRCT_dom"/>
</dbReference>
<dbReference type="InterPro" id="IPR006572">
    <property type="entry name" value="Znf_DBF"/>
</dbReference>
<dbReference type="Gene3D" id="6.10.250.3410">
    <property type="entry name" value="DBF zinc finger"/>
    <property type="match status" value="1"/>
</dbReference>